<name>A0ABR0XI50_REHGL</name>
<gene>
    <name evidence="6" type="ORF">DH2020_006022</name>
</gene>
<reference evidence="6 7" key="1">
    <citation type="journal article" date="2021" name="Comput. Struct. Biotechnol. J.">
        <title>De novo genome assembly of the potent medicinal plant Rehmannia glutinosa using nanopore technology.</title>
        <authorList>
            <person name="Ma L."/>
            <person name="Dong C."/>
            <person name="Song C."/>
            <person name="Wang X."/>
            <person name="Zheng X."/>
            <person name="Niu Y."/>
            <person name="Chen S."/>
            <person name="Feng W."/>
        </authorList>
    </citation>
    <scope>NUCLEOTIDE SEQUENCE [LARGE SCALE GENOMIC DNA]</scope>
    <source>
        <strain evidence="6">DH-2019</strain>
    </source>
</reference>
<comment type="caution">
    <text evidence="6">The sequence shown here is derived from an EMBL/GenBank/DDBJ whole genome shotgun (WGS) entry which is preliminary data.</text>
</comment>
<sequence length="601" mass="64813">MATLQSFSPSLMKFLFYPSLLLVLFSCFPEKTQAFQTRKAANAQRHFHTLQLSSLLPASVCTPSTGSSKRQSTLKVYHSHGPCSQLSQNKPTTTPPLSDLLNQDQSRVEFIQARLKPDSKNINKINDKTKFNDKKANLPVQPGSSFRSGNYIVTVGLGTPKKTISLIFDTGSDLTWTQCQPCARSCYQQQDPIFNPSASSSYSNISCSSSQCSQLTTATGNNPGCTTTTCVYGIQYGDQSFSVGFFSKDKLTITPTDVFPNFLFGCGQNNQGLFGKTAGLLGLGKDPLSIVSQTATKYGKYFSYCLPSTSSSTGHLTLGRIGASSNNVKFTPFASSQGTSFYFIDIIYITVGGRQLSIGQSVFQTAGTIIDSGTVITRLPAAAYTPMSAAFQQLMKEYPSAPAYSLLDTCYDFSKYTNITIPTISFTFGGNLKVDLDPSGILVAVNSTIACLAFAGNSDASDVGIFGNTQQKTLEVVYDVAGGKLGTQIGAKLFLQSSHEFSRGPQMEAGRNSKGLPISMLIHGLMGSHNLDFDFRSAMSSPHHVTVPSTHKHFGEYYFSAPTSPSHHSIAILTTCSLLVVVAPPWLVAAPSLLEMILRLI</sequence>
<comment type="similarity">
    <text evidence="1 2">Belongs to the peptidase A1 family.</text>
</comment>
<dbReference type="PROSITE" id="PS51767">
    <property type="entry name" value="PEPTIDASE_A1"/>
    <property type="match status" value="1"/>
</dbReference>
<dbReference type="InterPro" id="IPR001969">
    <property type="entry name" value="Aspartic_peptidase_AS"/>
</dbReference>
<keyword evidence="2" id="KW-0064">Aspartyl protease</keyword>
<dbReference type="Gene3D" id="2.40.70.10">
    <property type="entry name" value="Acid Proteases"/>
    <property type="match status" value="2"/>
</dbReference>
<dbReference type="CDD" id="cd05472">
    <property type="entry name" value="cnd41_like"/>
    <property type="match status" value="1"/>
</dbReference>
<evidence type="ECO:0000256" key="4">
    <source>
        <dbReference type="SAM" id="SignalP"/>
    </source>
</evidence>
<evidence type="ECO:0000256" key="2">
    <source>
        <dbReference type="RuleBase" id="RU000454"/>
    </source>
</evidence>
<organism evidence="6 7">
    <name type="scientific">Rehmannia glutinosa</name>
    <name type="common">Chinese foxglove</name>
    <dbReference type="NCBI Taxonomy" id="99300"/>
    <lineage>
        <taxon>Eukaryota</taxon>
        <taxon>Viridiplantae</taxon>
        <taxon>Streptophyta</taxon>
        <taxon>Embryophyta</taxon>
        <taxon>Tracheophyta</taxon>
        <taxon>Spermatophyta</taxon>
        <taxon>Magnoliopsida</taxon>
        <taxon>eudicotyledons</taxon>
        <taxon>Gunneridae</taxon>
        <taxon>Pentapetalae</taxon>
        <taxon>asterids</taxon>
        <taxon>lamiids</taxon>
        <taxon>Lamiales</taxon>
        <taxon>Orobanchaceae</taxon>
        <taxon>Rehmannieae</taxon>
        <taxon>Rehmannia</taxon>
    </lineage>
</organism>
<keyword evidence="7" id="KW-1185">Reference proteome</keyword>
<protein>
    <recommendedName>
        <fullName evidence="5">Peptidase A1 domain-containing protein</fullName>
    </recommendedName>
</protein>
<dbReference type="InterPro" id="IPR033873">
    <property type="entry name" value="CND41-like"/>
</dbReference>
<evidence type="ECO:0000256" key="3">
    <source>
        <dbReference type="SAM" id="MobiDB-lite"/>
    </source>
</evidence>
<proteinExistence type="inferred from homology"/>
<dbReference type="PANTHER" id="PTHR13683">
    <property type="entry name" value="ASPARTYL PROTEASES"/>
    <property type="match status" value="1"/>
</dbReference>
<dbReference type="SUPFAM" id="SSF50630">
    <property type="entry name" value="Acid proteases"/>
    <property type="match status" value="1"/>
</dbReference>
<dbReference type="Pfam" id="PF14543">
    <property type="entry name" value="TAXi_N"/>
    <property type="match status" value="1"/>
</dbReference>
<dbReference type="InterPro" id="IPR032861">
    <property type="entry name" value="TAXi_N"/>
</dbReference>
<evidence type="ECO:0000313" key="7">
    <source>
        <dbReference type="Proteomes" id="UP001318860"/>
    </source>
</evidence>
<dbReference type="PROSITE" id="PS00141">
    <property type="entry name" value="ASP_PROTEASE"/>
    <property type="match status" value="1"/>
</dbReference>
<feature type="compositionally biased region" description="Polar residues" evidence="3">
    <location>
        <begin position="82"/>
        <end position="99"/>
    </location>
</feature>
<evidence type="ECO:0000256" key="1">
    <source>
        <dbReference type="ARBA" id="ARBA00007447"/>
    </source>
</evidence>
<accession>A0ABR0XI50</accession>
<dbReference type="InterPro" id="IPR032799">
    <property type="entry name" value="TAXi_C"/>
</dbReference>
<evidence type="ECO:0000259" key="5">
    <source>
        <dbReference type="PROSITE" id="PS51767"/>
    </source>
</evidence>
<dbReference type="PANTHER" id="PTHR13683:SF750">
    <property type="entry name" value="ASPARTYL PROTEASE AED1"/>
    <property type="match status" value="1"/>
</dbReference>
<feature type="signal peptide" evidence="4">
    <location>
        <begin position="1"/>
        <end position="34"/>
    </location>
</feature>
<dbReference type="InterPro" id="IPR021109">
    <property type="entry name" value="Peptidase_aspartic_dom_sf"/>
</dbReference>
<keyword evidence="4" id="KW-0732">Signal</keyword>
<dbReference type="EMBL" id="JABTTQ020000004">
    <property type="protein sequence ID" value="KAK6158708.1"/>
    <property type="molecule type" value="Genomic_DNA"/>
</dbReference>
<keyword evidence="2" id="KW-0645">Protease</keyword>
<feature type="chain" id="PRO_5045397512" description="Peptidase A1 domain-containing protein" evidence="4">
    <location>
        <begin position="35"/>
        <end position="601"/>
    </location>
</feature>
<keyword evidence="2" id="KW-0378">Hydrolase</keyword>
<dbReference type="Proteomes" id="UP001318860">
    <property type="component" value="Unassembled WGS sequence"/>
</dbReference>
<feature type="region of interest" description="Disordered" evidence="3">
    <location>
        <begin position="79"/>
        <end position="99"/>
    </location>
</feature>
<dbReference type="PRINTS" id="PR00792">
    <property type="entry name" value="PEPSIN"/>
</dbReference>
<dbReference type="InterPro" id="IPR033121">
    <property type="entry name" value="PEPTIDASE_A1"/>
</dbReference>
<dbReference type="Pfam" id="PF14541">
    <property type="entry name" value="TAXi_C"/>
    <property type="match status" value="1"/>
</dbReference>
<feature type="domain" description="Peptidase A1" evidence="5">
    <location>
        <begin position="151"/>
        <end position="488"/>
    </location>
</feature>
<dbReference type="InterPro" id="IPR001461">
    <property type="entry name" value="Aspartic_peptidase_A1"/>
</dbReference>
<evidence type="ECO:0000313" key="6">
    <source>
        <dbReference type="EMBL" id="KAK6158708.1"/>
    </source>
</evidence>